<feature type="compositionally biased region" description="Polar residues" evidence="1">
    <location>
        <begin position="1"/>
        <end position="24"/>
    </location>
</feature>
<dbReference type="OrthoDB" id="2333384at2759"/>
<feature type="domain" description="Arrestin C-terminal-like" evidence="2">
    <location>
        <begin position="514"/>
        <end position="810"/>
    </location>
</feature>
<feature type="region of interest" description="Disordered" evidence="1">
    <location>
        <begin position="841"/>
        <end position="868"/>
    </location>
</feature>
<evidence type="ECO:0000313" key="4">
    <source>
        <dbReference type="Proteomes" id="UP000190274"/>
    </source>
</evidence>
<gene>
    <name evidence="3" type="ORF">LADA_0H06920G</name>
</gene>
<reference evidence="3 4" key="1">
    <citation type="submission" date="2016-03" db="EMBL/GenBank/DDBJ databases">
        <authorList>
            <person name="Devillers H."/>
        </authorList>
    </citation>
    <scope>NUCLEOTIDE SEQUENCE [LARGE SCALE GENOMIC DNA]</scope>
    <source>
        <strain evidence="3">CBS 10888</strain>
    </source>
</reference>
<evidence type="ECO:0000313" key="3">
    <source>
        <dbReference type="EMBL" id="SCU97562.1"/>
    </source>
</evidence>
<dbReference type="EMBL" id="LT598461">
    <property type="protein sequence ID" value="SCU97562.1"/>
    <property type="molecule type" value="Genomic_DNA"/>
</dbReference>
<dbReference type="SMART" id="SM01017">
    <property type="entry name" value="Arrestin_C"/>
    <property type="match status" value="1"/>
</dbReference>
<dbReference type="Pfam" id="PF02752">
    <property type="entry name" value="Arrestin_C"/>
    <property type="match status" value="1"/>
</dbReference>
<protein>
    <submittedName>
        <fullName evidence="3">LADA_0H06920g1_1</fullName>
    </submittedName>
</protein>
<feature type="region of interest" description="Disordered" evidence="1">
    <location>
        <begin position="1"/>
        <end position="93"/>
    </location>
</feature>
<evidence type="ECO:0000256" key="1">
    <source>
        <dbReference type="SAM" id="MobiDB-lite"/>
    </source>
</evidence>
<dbReference type="STRING" id="1266660.A0A1G4K1W2"/>
<sequence>MPFSNSKPPSTASDYKTDASNIVNPTGRRRSSSIKHALSNIMKTVPSHTHSSRPGSQSGNSSTDPIQGLAPPVYSAQEKMPSSGNPQVHYATHGNGANASEVAYSDNNGMVPFSEDEYEEADNESEEIYSESEDLQSQFSAYGSKSVTNLPTGRRYLLEYLAERGFLQPKNLSTKSDISMFMATSSEVVFLPTVSAQEDEYLAHLALLNGSDSNLEEHDTPSGVAPPQSSSIRSSSADGENASSASRDESYLGADGNNVLFNIAVVASFQRVTTLTSLRAELYSRVRIYWQNGVPPEKQTNEEYYTLGELSWDLTEENFSLYVPHHLSTKSKIIERSENLPNPHIFRNKNNISEQPYLSRKRSNTDLVSTIDSLNSEQTFQPGEYVFLLPVFFSSNIPETIYLPSGRVNYNFRCAAKISQGSSGIDSRSDVSSANSVVSRGSEDHQLEISNHALFTGNKLLRKVRDQLHGGTGQKASAAKKTLIRGDQSIQVVRIPPTISESTADKPIYINRVWNDALSYEVSLLKKFVPIGSEIPIKIKLAPISKDVSVKRIKVSIIEKITYVSKNLEYEFDQTESISNDPYNPYYSEFVCRRKQERIMPLWEIRSKEKGSRAMREDIIENCRSENLLSFISCPSESKKDALVDIVDPLTVESKLVFPRFTALDRRTSKSVPPYGIDEFTAIHHPPPGPPSGPVSRRNSTASGVMGFFAGRKVSTPFASRRGSTAGMMDPLKLKTSFRSGSNMPVHSHSRCNEPKRGLYLDCVSFKNIHVKHKLEVMLRISKPDPKNPGSEKHYEVLIDTPIFIVSHLCGSSNIELPTYDVATRHASISDLLPPTFEQAVSVPGSPSTSPLASPMDSPAFGGSYDPDEVSIQQLSLSRQATRNHSSEPSILSVPAAAARRFSTIDGLMHVPMADTAPGIFREGFGFRHTGTNSRHGTPGEDEEPPKYEG</sequence>
<organism evidence="3 4">
    <name type="scientific">Lachancea dasiensis</name>
    <dbReference type="NCBI Taxonomy" id="1072105"/>
    <lineage>
        <taxon>Eukaryota</taxon>
        <taxon>Fungi</taxon>
        <taxon>Dikarya</taxon>
        <taxon>Ascomycota</taxon>
        <taxon>Saccharomycotina</taxon>
        <taxon>Saccharomycetes</taxon>
        <taxon>Saccharomycetales</taxon>
        <taxon>Saccharomycetaceae</taxon>
        <taxon>Lachancea</taxon>
    </lineage>
</organism>
<dbReference type="GO" id="GO:0070086">
    <property type="term" value="P:ubiquitin-dependent endocytosis"/>
    <property type="evidence" value="ECO:0007669"/>
    <property type="project" value="TreeGrafter"/>
</dbReference>
<dbReference type="InterPro" id="IPR011022">
    <property type="entry name" value="Arrestin_C-like"/>
</dbReference>
<dbReference type="PANTHER" id="PTHR11188:SF168">
    <property type="entry name" value="PROTEIN ECM21-RELATED"/>
    <property type="match status" value="1"/>
</dbReference>
<dbReference type="Proteomes" id="UP000190274">
    <property type="component" value="Chromosome H"/>
</dbReference>
<keyword evidence="4" id="KW-1185">Reference proteome</keyword>
<proteinExistence type="predicted"/>
<evidence type="ECO:0000259" key="2">
    <source>
        <dbReference type="SMART" id="SM01017"/>
    </source>
</evidence>
<dbReference type="GO" id="GO:0030674">
    <property type="term" value="F:protein-macromolecule adaptor activity"/>
    <property type="evidence" value="ECO:0007669"/>
    <property type="project" value="TreeGrafter"/>
</dbReference>
<feature type="region of interest" description="Disordered" evidence="1">
    <location>
        <begin position="212"/>
        <end position="249"/>
    </location>
</feature>
<feature type="compositionally biased region" description="Low complexity" evidence="1">
    <location>
        <begin position="52"/>
        <end position="62"/>
    </location>
</feature>
<feature type="region of interest" description="Disordered" evidence="1">
    <location>
        <begin position="924"/>
        <end position="950"/>
    </location>
</feature>
<dbReference type="PANTHER" id="PTHR11188">
    <property type="entry name" value="ARRESTIN DOMAIN CONTAINING PROTEIN"/>
    <property type="match status" value="1"/>
</dbReference>
<dbReference type="InterPro" id="IPR050357">
    <property type="entry name" value="Arrestin_domain-protein"/>
</dbReference>
<dbReference type="AlphaFoldDB" id="A0A1G4K1W2"/>
<accession>A0A1G4K1W2</accession>
<dbReference type="GO" id="GO:0031625">
    <property type="term" value="F:ubiquitin protein ligase binding"/>
    <property type="evidence" value="ECO:0007669"/>
    <property type="project" value="TreeGrafter"/>
</dbReference>
<name>A0A1G4K1W2_9SACH</name>
<dbReference type="GO" id="GO:0005829">
    <property type="term" value="C:cytosol"/>
    <property type="evidence" value="ECO:0007669"/>
    <property type="project" value="TreeGrafter"/>
</dbReference>